<name>A0ABX8ED74_9ACTN</name>
<dbReference type="PANTHER" id="PTHR45947:SF3">
    <property type="entry name" value="SULFOQUINOVOSYL TRANSFERASE SQD2"/>
    <property type="match status" value="1"/>
</dbReference>
<accession>A0ABX8ED74</accession>
<dbReference type="Proteomes" id="UP000679307">
    <property type="component" value="Chromosome"/>
</dbReference>
<keyword evidence="1 3" id="KW-0808">Transferase</keyword>
<proteinExistence type="predicted"/>
<dbReference type="EC" id="2.4.1.251" evidence="3"/>
<dbReference type="GO" id="GO:0016757">
    <property type="term" value="F:glycosyltransferase activity"/>
    <property type="evidence" value="ECO:0007669"/>
    <property type="project" value="UniProtKB-KW"/>
</dbReference>
<feature type="domain" description="Glycosyl transferase family 1" evidence="2">
    <location>
        <begin position="540"/>
        <end position="695"/>
    </location>
</feature>
<organism evidence="3 4">
    <name type="scientific">Nocardioides aquaticus</name>
    <dbReference type="NCBI Taxonomy" id="160826"/>
    <lineage>
        <taxon>Bacteria</taxon>
        <taxon>Bacillati</taxon>
        <taxon>Actinomycetota</taxon>
        <taxon>Actinomycetes</taxon>
        <taxon>Propionibacteriales</taxon>
        <taxon>Nocardioidaceae</taxon>
        <taxon>Nocardioides</taxon>
    </lineage>
</organism>
<dbReference type="InterPro" id="IPR001296">
    <property type="entry name" value="Glyco_trans_1"/>
</dbReference>
<reference evidence="3 4" key="1">
    <citation type="submission" date="2021-05" db="EMBL/GenBank/DDBJ databases">
        <title>Complete genome of Nocardioides aquaticus KCTC 9944T isolated from meromictic and hypersaline Ekho Lake, Antarctica.</title>
        <authorList>
            <person name="Hwang K."/>
            <person name="Kim K.M."/>
            <person name="Choe H."/>
        </authorList>
    </citation>
    <scope>NUCLEOTIDE SEQUENCE [LARGE SCALE GENOMIC DNA]</scope>
    <source>
        <strain evidence="3 4">KCTC 9944</strain>
    </source>
</reference>
<sequence>MRVVAWPARKNADTNPYQRLLYDAVAASGTEVEEFCPNALMRVRRGDVLHLHWPDVYLAAGEGWRFWQRLAKLRGAVVLAQARGARVVWTAHNLRRPTQRNAAKLEKFFWPWFLRSLDGVIFMTEGSRHRALATEKDLRDTPTIVIPHGHYREVAAKHADNETRRPRVDGDEALTALFFGSVAAYKGVHRLVGAFDGVRGHPRLRVLGAHSSQAPDVALQPILASLASDVRDRIEVRDVFLAEAALVDAVRRADLVVLPYDEVDNSGSALFALSVGRPILVSDVAPFRELRQLVGDEWVWIYEGALTAAVLEVSLERARSLRDSKAVPDLAALDWDTLGRATTDFYRRTVDRRGETSDAPRRVRIVHETNPTKYFPALLDLAEQGRIDIVGLHRYSVVKEWLRAGLKDRTPWWTRTRHALGDAWFRLQVPFVSGETIVLGFAPWDWRLLVYRQLARRNRIILHTSWPDWADHHVPRSGGPLLGLRKRAWVGFLADSAVTVVCVMPQIRDELAERFGAAATVIPHAVPDVFFDQDPTRDDVGPLRLLYVGELSDKKGIPQLLALARDVAAEGVTLTLVGDGPLRGACEKASQEVPSIVVHGPERDRKRLAGMFGEHHVLMLLSQREGSWQELFGIVVVEAVAAGAVVVATDHIGPSALLGGWTPETLVDERSVRCAARLVRTLANDRALVARLAARQRPAADPFRMSAITHAWLRALNAGRDPEGQA</sequence>
<dbReference type="Pfam" id="PF13692">
    <property type="entry name" value="Glyco_trans_1_4"/>
    <property type="match status" value="1"/>
</dbReference>
<dbReference type="RefSeq" id="WP_214058003.1">
    <property type="nucleotide sequence ID" value="NZ_BAAAHS010000307.1"/>
</dbReference>
<protein>
    <submittedName>
        <fullName evidence="3">GDP-mannose:glycolipid 4-beta-D-mannosyltransferase</fullName>
        <ecNumber evidence="3">2.4.1.251</ecNumber>
    </submittedName>
</protein>
<evidence type="ECO:0000313" key="3">
    <source>
        <dbReference type="EMBL" id="QVT78418.1"/>
    </source>
</evidence>
<dbReference type="Pfam" id="PF00534">
    <property type="entry name" value="Glycos_transf_1"/>
    <property type="match status" value="1"/>
</dbReference>
<evidence type="ECO:0000313" key="4">
    <source>
        <dbReference type="Proteomes" id="UP000679307"/>
    </source>
</evidence>
<dbReference type="InterPro" id="IPR050194">
    <property type="entry name" value="Glycosyltransferase_grp1"/>
</dbReference>
<dbReference type="SUPFAM" id="SSF53756">
    <property type="entry name" value="UDP-Glycosyltransferase/glycogen phosphorylase"/>
    <property type="match status" value="2"/>
</dbReference>
<evidence type="ECO:0000259" key="2">
    <source>
        <dbReference type="Pfam" id="PF00534"/>
    </source>
</evidence>
<dbReference type="EMBL" id="CP075371">
    <property type="protein sequence ID" value="QVT78418.1"/>
    <property type="molecule type" value="Genomic_DNA"/>
</dbReference>
<evidence type="ECO:0000256" key="1">
    <source>
        <dbReference type="ARBA" id="ARBA00022679"/>
    </source>
</evidence>
<keyword evidence="3" id="KW-0328">Glycosyltransferase</keyword>
<keyword evidence="4" id="KW-1185">Reference proteome</keyword>
<gene>
    <name evidence="3" type="primary">gumI</name>
    <name evidence="3" type="ORF">ENKNEFLB_00795</name>
</gene>
<dbReference type="Gene3D" id="3.40.50.2000">
    <property type="entry name" value="Glycogen Phosphorylase B"/>
    <property type="match status" value="4"/>
</dbReference>
<dbReference type="PANTHER" id="PTHR45947">
    <property type="entry name" value="SULFOQUINOVOSYL TRANSFERASE SQD2"/>
    <property type="match status" value="1"/>
</dbReference>